<evidence type="ECO:0000256" key="3">
    <source>
        <dbReference type="ARBA" id="ARBA00022475"/>
    </source>
</evidence>
<evidence type="ECO:0000256" key="2">
    <source>
        <dbReference type="ARBA" id="ARBA00022448"/>
    </source>
</evidence>
<keyword evidence="5 7" id="KW-1133">Transmembrane helix</keyword>
<name>A0A644ZN51_9ZZZZ</name>
<evidence type="ECO:0000256" key="5">
    <source>
        <dbReference type="ARBA" id="ARBA00022989"/>
    </source>
</evidence>
<sequence>MSMGFPPLAAAIVALIYNSTPVSFGAVGTPTNTAYSVVKDAVLAKGGDGEVWKMALSKWTAIPHAVGAMFIIFIGVCVLVKLFGKNKSFKDALPVLPFCLFSAVVFDIFYLIIAIFVGPELTSLVAAIITLFILLAITKKGILQPKQVWRFADQSEWDKSWLSTTEVPEPKVSDMSLFKAWSPYFIIALWLVITRIPAFGLKAILNSAAFTLTVKNILGVDGLNWGFKYMWNPGIAPFIIVALLTIAIHGMKGEEVKGAWKDSFRQVTGAAIALFFGVAMVNIFRYSNINTSGLASMLFTMAKGIADLAGNAFVVFSPLIGVLGAFMSGSNTVSDTLFAGLQFETATILVLPQVLIVALQNCGGAIGNMICVNNVVAACATTGTIGNEGKIIRTNIIPCLVYCAIVVIVIGIVIVAGVNPYPLA</sequence>
<evidence type="ECO:0000256" key="4">
    <source>
        <dbReference type="ARBA" id="ARBA00022692"/>
    </source>
</evidence>
<keyword evidence="3" id="KW-1003">Cell membrane</keyword>
<evidence type="ECO:0000256" key="1">
    <source>
        <dbReference type="ARBA" id="ARBA00004651"/>
    </source>
</evidence>
<dbReference type="InterPro" id="IPR003804">
    <property type="entry name" value="Lactate_perm"/>
</dbReference>
<keyword evidence="6 7" id="KW-0472">Membrane</keyword>
<keyword evidence="2" id="KW-0813">Transport</keyword>
<feature type="transmembrane region" description="Helical" evidence="7">
    <location>
        <begin position="397"/>
        <end position="418"/>
    </location>
</feature>
<dbReference type="GO" id="GO:0015129">
    <property type="term" value="F:lactate transmembrane transporter activity"/>
    <property type="evidence" value="ECO:0007669"/>
    <property type="project" value="InterPro"/>
</dbReference>
<gene>
    <name evidence="8" type="primary">lutP_10</name>
    <name evidence="8" type="ORF">SDC9_89035</name>
</gene>
<dbReference type="PANTHER" id="PTHR30003">
    <property type="entry name" value="L-LACTATE PERMEASE"/>
    <property type="match status" value="1"/>
</dbReference>
<feature type="transmembrane region" description="Helical" evidence="7">
    <location>
        <begin position="338"/>
        <end position="359"/>
    </location>
</feature>
<protein>
    <submittedName>
        <fullName evidence="8">L-lactate permease</fullName>
    </submittedName>
</protein>
<comment type="subcellular location">
    <subcellularLocation>
        <location evidence="1">Cell membrane</location>
        <topology evidence="1">Multi-pass membrane protein</topology>
    </subcellularLocation>
</comment>
<evidence type="ECO:0000256" key="7">
    <source>
        <dbReference type="SAM" id="Phobius"/>
    </source>
</evidence>
<proteinExistence type="predicted"/>
<evidence type="ECO:0000256" key="6">
    <source>
        <dbReference type="ARBA" id="ARBA00023136"/>
    </source>
</evidence>
<dbReference type="AlphaFoldDB" id="A0A644ZN51"/>
<evidence type="ECO:0000313" key="8">
    <source>
        <dbReference type="EMBL" id="MPM42370.1"/>
    </source>
</evidence>
<feature type="transmembrane region" description="Helical" evidence="7">
    <location>
        <begin position="61"/>
        <end position="83"/>
    </location>
</feature>
<dbReference type="GO" id="GO:0005886">
    <property type="term" value="C:plasma membrane"/>
    <property type="evidence" value="ECO:0007669"/>
    <property type="project" value="UniProtKB-SubCell"/>
</dbReference>
<dbReference type="EMBL" id="VSSQ01009705">
    <property type="protein sequence ID" value="MPM42370.1"/>
    <property type="molecule type" value="Genomic_DNA"/>
</dbReference>
<keyword evidence="4 7" id="KW-0812">Transmembrane</keyword>
<dbReference type="Pfam" id="PF02652">
    <property type="entry name" value="Lactate_perm"/>
    <property type="match status" value="1"/>
</dbReference>
<accession>A0A644ZN51</accession>
<feature type="transmembrane region" description="Helical" evidence="7">
    <location>
        <begin position="95"/>
        <end position="115"/>
    </location>
</feature>
<feature type="transmembrane region" description="Helical" evidence="7">
    <location>
        <begin position="263"/>
        <end position="284"/>
    </location>
</feature>
<comment type="caution">
    <text evidence="8">The sequence shown here is derived from an EMBL/GenBank/DDBJ whole genome shotgun (WGS) entry which is preliminary data.</text>
</comment>
<dbReference type="GO" id="GO:0015295">
    <property type="term" value="F:solute:proton symporter activity"/>
    <property type="evidence" value="ECO:0007669"/>
    <property type="project" value="TreeGrafter"/>
</dbReference>
<feature type="transmembrane region" description="Helical" evidence="7">
    <location>
        <begin position="304"/>
        <end position="326"/>
    </location>
</feature>
<feature type="transmembrane region" description="Helical" evidence="7">
    <location>
        <begin position="121"/>
        <end position="138"/>
    </location>
</feature>
<organism evidence="8">
    <name type="scientific">bioreactor metagenome</name>
    <dbReference type="NCBI Taxonomy" id="1076179"/>
    <lineage>
        <taxon>unclassified sequences</taxon>
        <taxon>metagenomes</taxon>
        <taxon>ecological metagenomes</taxon>
    </lineage>
</organism>
<dbReference type="PANTHER" id="PTHR30003:SF0">
    <property type="entry name" value="GLYCOLATE PERMEASE GLCA-RELATED"/>
    <property type="match status" value="1"/>
</dbReference>
<feature type="transmembrane region" description="Helical" evidence="7">
    <location>
        <begin position="229"/>
        <end position="251"/>
    </location>
</feature>
<reference evidence="8" key="1">
    <citation type="submission" date="2019-08" db="EMBL/GenBank/DDBJ databases">
        <authorList>
            <person name="Kucharzyk K."/>
            <person name="Murdoch R.W."/>
            <person name="Higgins S."/>
            <person name="Loffler F."/>
        </authorList>
    </citation>
    <scope>NUCLEOTIDE SEQUENCE</scope>
</reference>